<dbReference type="Gene3D" id="1.10.1790.10">
    <property type="entry name" value="PRD domain"/>
    <property type="match status" value="2"/>
</dbReference>
<dbReference type="InterPro" id="IPR036388">
    <property type="entry name" value="WH-like_DNA-bd_sf"/>
</dbReference>
<keyword evidence="3" id="KW-0805">Transcription regulation</keyword>
<keyword evidence="1" id="KW-0808">Transferase</keyword>
<dbReference type="PANTHER" id="PTHR30185:SF18">
    <property type="entry name" value="TRANSCRIPTIONAL REGULATOR MTLR"/>
    <property type="match status" value="1"/>
</dbReference>
<accession>A0A3S2W178</accession>
<dbReference type="PROSITE" id="PS51372">
    <property type="entry name" value="PRD_2"/>
    <property type="match status" value="2"/>
</dbReference>
<keyword evidence="5" id="KW-0804">Transcription</keyword>
<name>A0A3S2W178_9BACI</name>
<dbReference type="PANTHER" id="PTHR30185">
    <property type="entry name" value="CRYPTIC BETA-GLUCOSIDE BGL OPERON ANTITERMINATOR"/>
    <property type="match status" value="1"/>
</dbReference>
<dbReference type="PROSITE" id="PS51094">
    <property type="entry name" value="PTS_EIIA_TYPE_2"/>
    <property type="match status" value="1"/>
</dbReference>
<dbReference type="GO" id="GO:0008982">
    <property type="term" value="F:protein-N(PI)-phosphohistidine-sugar phosphotransferase activity"/>
    <property type="evidence" value="ECO:0007669"/>
    <property type="project" value="InterPro"/>
</dbReference>
<dbReference type="Gene3D" id="3.40.930.10">
    <property type="entry name" value="Mannitol-specific EII, Chain A"/>
    <property type="match status" value="1"/>
</dbReference>
<evidence type="ECO:0000256" key="3">
    <source>
        <dbReference type="ARBA" id="ARBA00023015"/>
    </source>
</evidence>
<dbReference type="GO" id="GO:0009401">
    <property type="term" value="P:phosphoenolpyruvate-dependent sugar phosphotransferase system"/>
    <property type="evidence" value="ECO:0007669"/>
    <property type="project" value="InterPro"/>
</dbReference>
<dbReference type="CDD" id="cd05568">
    <property type="entry name" value="PTS_IIB_bgl_like"/>
    <property type="match status" value="1"/>
</dbReference>
<dbReference type="InterPro" id="IPR036634">
    <property type="entry name" value="PRD_sf"/>
</dbReference>
<feature type="domain" description="PRD" evidence="8">
    <location>
        <begin position="156"/>
        <end position="276"/>
    </location>
</feature>
<reference evidence="9 10" key="1">
    <citation type="submission" date="2019-01" db="EMBL/GenBank/DDBJ databases">
        <title>Bacillus sp. M5HDSG1-1, whole genome shotgun sequence.</title>
        <authorList>
            <person name="Tuo L."/>
        </authorList>
    </citation>
    <scope>NUCLEOTIDE SEQUENCE [LARGE SCALE GENOMIC DNA]</scope>
    <source>
        <strain evidence="9 10">M5HDSG1-1</strain>
    </source>
</reference>
<dbReference type="InterPro" id="IPR050661">
    <property type="entry name" value="BglG_antiterminators"/>
</dbReference>
<evidence type="ECO:0000256" key="5">
    <source>
        <dbReference type="ARBA" id="ARBA00023163"/>
    </source>
</evidence>
<feature type="domain" description="PTS EIIB type-2" evidence="7">
    <location>
        <begin position="393"/>
        <end position="480"/>
    </location>
</feature>
<organism evidence="9 10">
    <name type="scientific">Niallia taxi</name>
    <dbReference type="NCBI Taxonomy" id="2499688"/>
    <lineage>
        <taxon>Bacteria</taxon>
        <taxon>Bacillati</taxon>
        <taxon>Bacillota</taxon>
        <taxon>Bacilli</taxon>
        <taxon>Bacillales</taxon>
        <taxon>Bacillaceae</taxon>
        <taxon>Niallia</taxon>
    </lineage>
</organism>
<evidence type="ECO:0000256" key="4">
    <source>
        <dbReference type="ARBA" id="ARBA00023159"/>
    </source>
</evidence>
<evidence type="ECO:0000259" key="6">
    <source>
        <dbReference type="PROSITE" id="PS51094"/>
    </source>
</evidence>
<dbReference type="Pfam" id="PF00874">
    <property type="entry name" value="PRD"/>
    <property type="match status" value="2"/>
</dbReference>
<evidence type="ECO:0000256" key="2">
    <source>
        <dbReference type="ARBA" id="ARBA00022737"/>
    </source>
</evidence>
<dbReference type="InterPro" id="IPR013011">
    <property type="entry name" value="PTS_EIIB_2"/>
</dbReference>
<evidence type="ECO:0000256" key="1">
    <source>
        <dbReference type="ARBA" id="ARBA00022679"/>
    </source>
</evidence>
<dbReference type="Proteomes" id="UP000288024">
    <property type="component" value="Unassembled WGS sequence"/>
</dbReference>
<dbReference type="RefSeq" id="WP_127741767.1">
    <property type="nucleotide sequence ID" value="NZ_RZTZ01000016.1"/>
</dbReference>
<dbReference type="SUPFAM" id="SSF63520">
    <property type="entry name" value="PTS-regulatory domain, PRD"/>
    <property type="match status" value="2"/>
</dbReference>
<dbReference type="InterPro" id="IPR036095">
    <property type="entry name" value="PTS_EIIB-like_sf"/>
</dbReference>
<dbReference type="InterPro" id="IPR002178">
    <property type="entry name" value="PTS_EIIA_type-2_dom"/>
</dbReference>
<dbReference type="InterPro" id="IPR007737">
    <property type="entry name" value="Mga_HTH"/>
</dbReference>
<keyword evidence="2" id="KW-0677">Repeat</keyword>
<protein>
    <submittedName>
        <fullName evidence="9">PRD domain-containing protein</fullName>
    </submittedName>
</protein>
<evidence type="ECO:0000313" key="10">
    <source>
        <dbReference type="Proteomes" id="UP000288024"/>
    </source>
</evidence>
<dbReference type="Pfam" id="PF00359">
    <property type="entry name" value="PTS_EIIA_2"/>
    <property type="match status" value="1"/>
</dbReference>
<evidence type="ECO:0000313" key="9">
    <source>
        <dbReference type="EMBL" id="RVT57619.1"/>
    </source>
</evidence>
<proteinExistence type="predicted"/>
<dbReference type="EMBL" id="RZTZ01000016">
    <property type="protein sequence ID" value="RVT57619.1"/>
    <property type="molecule type" value="Genomic_DNA"/>
</dbReference>
<dbReference type="SUPFAM" id="SSF52794">
    <property type="entry name" value="PTS system IIB component-like"/>
    <property type="match status" value="1"/>
</dbReference>
<dbReference type="Pfam" id="PF05043">
    <property type="entry name" value="Mga"/>
    <property type="match status" value="1"/>
</dbReference>
<dbReference type="SUPFAM" id="SSF55804">
    <property type="entry name" value="Phoshotransferase/anion transport protein"/>
    <property type="match status" value="1"/>
</dbReference>
<dbReference type="GO" id="GO:0006355">
    <property type="term" value="P:regulation of DNA-templated transcription"/>
    <property type="evidence" value="ECO:0007669"/>
    <property type="project" value="InterPro"/>
</dbReference>
<dbReference type="PROSITE" id="PS51099">
    <property type="entry name" value="PTS_EIIB_TYPE_2"/>
    <property type="match status" value="1"/>
</dbReference>
<dbReference type="Gene3D" id="3.40.50.2300">
    <property type="match status" value="1"/>
</dbReference>
<dbReference type="InterPro" id="IPR016152">
    <property type="entry name" value="PTrfase/Anion_transptr"/>
</dbReference>
<gene>
    <name evidence="9" type="ORF">EM808_24420</name>
</gene>
<sequence length="643" mass="74190">MSDFTLEDKVIQIIEISQQREYSSLEFLADALGVGTRSVRNYIKKVNEQLEGIAFLDNKRGKGFWLSIKDQSSFNLLMDHISTKKDSIDSSKRRIAYIIERLLNSEEINTLDELAYAINIGRTTLVNELKKASVSLEAYNLKIYGKPNTGMRLDGEELDIRFFIINNVFDIMYRSYPLDLDIAEEIATIAAHYDFETSTQKRLMEFVVVMLDRLLKNQSLKRLKESHLKLKATHDYQIGLEIAKVIERCLPITIPEEEVLFITIPIAGRRTPTNNRTMESIAIPSEIKRLLEMIVENIGFKKDIIEENESFFTDLQYHLTFMLNRLMYGLRIENPMLMDVKEKYPVAFQMAKIAGEIIKNEYDIEVSEDELGYIAFYFGVFISQSEVKVKSIRKAAVICGTGRGTAKLVSNQLQRILNKDTELRLFSETEITEDMLNDFDIIFSTVKLSVETSKPLIIINEIFDEQAIARKIEEVAYMQAFMLKADFNSHTSILNHLISKESFFLLNSEAGYHESLYMMVDELIKIEHLDNEFMNRLKEREKKGSMVFDRFIAIPHTFNYKSDQIELALGVFPDTVISDGKDIKLIFLLGIPEKQSEMTEHQLVSVYDEIIRIANDEKLINELASVANYEEVSECLKKISKFS</sequence>
<dbReference type="InterPro" id="IPR011608">
    <property type="entry name" value="PRD"/>
</dbReference>
<evidence type="ECO:0000259" key="7">
    <source>
        <dbReference type="PROSITE" id="PS51099"/>
    </source>
</evidence>
<feature type="domain" description="PRD" evidence="8">
    <location>
        <begin position="282"/>
        <end position="388"/>
    </location>
</feature>
<feature type="domain" description="PTS EIIA type-2" evidence="6">
    <location>
        <begin position="496"/>
        <end position="639"/>
    </location>
</feature>
<dbReference type="Gene3D" id="1.10.10.10">
    <property type="entry name" value="Winged helix-like DNA-binding domain superfamily/Winged helix DNA-binding domain"/>
    <property type="match status" value="1"/>
</dbReference>
<evidence type="ECO:0000259" key="8">
    <source>
        <dbReference type="PROSITE" id="PS51372"/>
    </source>
</evidence>
<keyword evidence="4" id="KW-0010">Activator</keyword>
<comment type="caution">
    <text evidence="9">The sequence shown here is derived from an EMBL/GenBank/DDBJ whole genome shotgun (WGS) entry which is preliminary data.</text>
</comment>
<dbReference type="AlphaFoldDB" id="A0A3S2W178"/>
<keyword evidence="10" id="KW-1185">Reference proteome</keyword>